<feature type="domain" description="HTH crp-type" evidence="14">
    <location>
        <begin position="180"/>
        <end position="253"/>
    </location>
</feature>
<evidence type="ECO:0000313" key="15">
    <source>
        <dbReference type="EMBL" id="GLQ87368.1"/>
    </source>
</evidence>
<evidence type="ECO:0000256" key="1">
    <source>
        <dbReference type="ARBA" id="ARBA00004496"/>
    </source>
</evidence>
<dbReference type="InterPro" id="IPR000595">
    <property type="entry name" value="cNMP-bd_dom"/>
</dbReference>
<dbReference type="Pfam" id="PF13545">
    <property type="entry name" value="HTH_Crp_2"/>
    <property type="match status" value="1"/>
</dbReference>
<dbReference type="EMBL" id="BSOA01000006">
    <property type="protein sequence ID" value="GLQ87368.1"/>
    <property type="molecule type" value="Genomic_DNA"/>
</dbReference>
<dbReference type="PROSITE" id="PS51063">
    <property type="entry name" value="HTH_CRP_2"/>
    <property type="match status" value="1"/>
</dbReference>
<keyword evidence="11" id="KW-0804">Transcription</keyword>
<evidence type="ECO:0000259" key="13">
    <source>
        <dbReference type="PROSITE" id="PS50042"/>
    </source>
</evidence>
<comment type="caution">
    <text evidence="15">The sequence shown here is derived from an EMBL/GenBank/DDBJ whole genome shotgun (WGS) entry which is preliminary data.</text>
</comment>
<dbReference type="SMART" id="SM00100">
    <property type="entry name" value="cNMP"/>
    <property type="match status" value="1"/>
</dbReference>
<dbReference type="InterPro" id="IPR014710">
    <property type="entry name" value="RmlC-like_jellyroll"/>
</dbReference>
<sequence length="265" mass="29092">MNADADIGSCTAMRSENRVGKLPEPPSPIADDGDAEHFCHTCAFSGACIAVGYGKKELAELHCLVEHVSSYREGEYVFRTGDPFRAIYAVRAGTVKTSLVDEEGREHVLGFYLPGEVIGLNAIYPDRFPCDAVALEDAQFCRFSFPAMSALATRLPAVQQHLFRLISKELGSASLLAGDYSADERMAAFLVDLGERYAARGFSGTHFRLSMSRGDVANYLRLAAETVSRVFSRFRTQALIDVNGRMLVLRDPVRLRKIGRSLLSG</sequence>
<evidence type="ECO:0000256" key="9">
    <source>
        <dbReference type="ARBA" id="ARBA00023125"/>
    </source>
</evidence>
<keyword evidence="8" id="KW-0843">Virulence</keyword>
<evidence type="ECO:0000256" key="4">
    <source>
        <dbReference type="ARBA" id="ARBA00022491"/>
    </source>
</evidence>
<keyword evidence="4" id="KW-0678">Repressor</keyword>
<keyword evidence="6" id="KW-0973">c-di-GMP</keyword>
<dbReference type="PROSITE" id="PS50042">
    <property type="entry name" value="CNMP_BINDING_3"/>
    <property type="match status" value="1"/>
</dbReference>
<evidence type="ECO:0000256" key="12">
    <source>
        <dbReference type="ARBA" id="ARBA00031697"/>
    </source>
</evidence>
<dbReference type="InterPro" id="IPR018490">
    <property type="entry name" value="cNMP-bd_dom_sf"/>
</dbReference>
<comment type="subunit">
    <text evidence="2">Homodimer.</text>
</comment>
<evidence type="ECO:0000256" key="11">
    <source>
        <dbReference type="ARBA" id="ARBA00023163"/>
    </source>
</evidence>
<accession>A0ABQ5X8I2</accession>
<dbReference type="SMART" id="SM00419">
    <property type="entry name" value="HTH_CRP"/>
    <property type="match status" value="1"/>
</dbReference>
<comment type="subcellular location">
    <subcellularLocation>
        <location evidence="1">Cytoplasm</location>
    </subcellularLocation>
</comment>
<evidence type="ECO:0000256" key="10">
    <source>
        <dbReference type="ARBA" id="ARBA00023159"/>
    </source>
</evidence>
<protein>
    <recommendedName>
        <fullName evidence="3">CRP-like protein Clp</fullName>
    </recommendedName>
    <alternativeName>
        <fullName evidence="12">Catabolite activation-like protein</fullName>
    </alternativeName>
</protein>
<evidence type="ECO:0000256" key="8">
    <source>
        <dbReference type="ARBA" id="ARBA00023026"/>
    </source>
</evidence>
<evidence type="ECO:0000256" key="5">
    <source>
        <dbReference type="ARBA" id="ARBA00022533"/>
    </source>
</evidence>
<keyword evidence="5" id="KW-0021">Allosteric enzyme</keyword>
<organism evidence="15 16">
    <name type="scientific">Dyella flagellata</name>
    <dbReference type="NCBI Taxonomy" id="1867833"/>
    <lineage>
        <taxon>Bacteria</taxon>
        <taxon>Pseudomonadati</taxon>
        <taxon>Pseudomonadota</taxon>
        <taxon>Gammaproteobacteria</taxon>
        <taxon>Lysobacterales</taxon>
        <taxon>Rhodanobacteraceae</taxon>
        <taxon>Dyella</taxon>
    </lineage>
</organism>
<dbReference type="PANTHER" id="PTHR24567:SF75">
    <property type="entry name" value="FUMARATE AND NITRATE REDUCTION REGULATORY PROTEIN"/>
    <property type="match status" value="1"/>
</dbReference>
<dbReference type="InterPro" id="IPR050397">
    <property type="entry name" value="Env_Response_Regulators"/>
</dbReference>
<evidence type="ECO:0000313" key="16">
    <source>
        <dbReference type="Proteomes" id="UP001156627"/>
    </source>
</evidence>
<name>A0ABQ5X8I2_9GAMM</name>
<dbReference type="CDD" id="cd00038">
    <property type="entry name" value="CAP_ED"/>
    <property type="match status" value="1"/>
</dbReference>
<dbReference type="CDD" id="cd00092">
    <property type="entry name" value="HTH_CRP"/>
    <property type="match status" value="1"/>
</dbReference>
<keyword evidence="9" id="KW-0238">DNA-binding</keyword>
<keyword evidence="16" id="KW-1185">Reference proteome</keyword>
<feature type="domain" description="Cyclic nucleotide-binding" evidence="13">
    <location>
        <begin position="71"/>
        <end position="127"/>
    </location>
</feature>
<dbReference type="Gene3D" id="1.10.10.10">
    <property type="entry name" value="Winged helix-like DNA-binding domain superfamily/Winged helix DNA-binding domain"/>
    <property type="match status" value="1"/>
</dbReference>
<dbReference type="InterPro" id="IPR036388">
    <property type="entry name" value="WH-like_DNA-bd_sf"/>
</dbReference>
<proteinExistence type="predicted"/>
<evidence type="ECO:0000256" key="3">
    <source>
        <dbReference type="ARBA" id="ARBA00020769"/>
    </source>
</evidence>
<dbReference type="PANTHER" id="PTHR24567">
    <property type="entry name" value="CRP FAMILY TRANSCRIPTIONAL REGULATORY PROTEIN"/>
    <property type="match status" value="1"/>
</dbReference>
<dbReference type="InterPro" id="IPR012318">
    <property type="entry name" value="HTH_CRP"/>
</dbReference>
<gene>
    <name evidence="15" type="ORF">GCM10007898_09340</name>
</gene>
<dbReference type="PRINTS" id="PR00034">
    <property type="entry name" value="HTHCRP"/>
</dbReference>
<dbReference type="Pfam" id="PF00027">
    <property type="entry name" value="cNMP_binding"/>
    <property type="match status" value="1"/>
</dbReference>
<keyword evidence="7" id="KW-0805">Transcription regulation</keyword>
<evidence type="ECO:0000256" key="7">
    <source>
        <dbReference type="ARBA" id="ARBA00023015"/>
    </source>
</evidence>
<evidence type="ECO:0000256" key="6">
    <source>
        <dbReference type="ARBA" id="ARBA00022636"/>
    </source>
</evidence>
<dbReference type="Proteomes" id="UP001156627">
    <property type="component" value="Unassembled WGS sequence"/>
</dbReference>
<evidence type="ECO:0000259" key="14">
    <source>
        <dbReference type="PROSITE" id="PS51063"/>
    </source>
</evidence>
<dbReference type="SUPFAM" id="SSF46785">
    <property type="entry name" value="Winged helix' DNA-binding domain"/>
    <property type="match status" value="1"/>
</dbReference>
<reference evidence="16" key="1">
    <citation type="journal article" date="2019" name="Int. J. Syst. Evol. Microbiol.">
        <title>The Global Catalogue of Microorganisms (GCM) 10K type strain sequencing project: providing services to taxonomists for standard genome sequencing and annotation.</title>
        <authorList>
            <consortium name="The Broad Institute Genomics Platform"/>
            <consortium name="The Broad Institute Genome Sequencing Center for Infectious Disease"/>
            <person name="Wu L."/>
            <person name="Ma J."/>
        </authorList>
    </citation>
    <scope>NUCLEOTIDE SEQUENCE [LARGE SCALE GENOMIC DNA]</scope>
    <source>
        <strain evidence="16">NBRC 111981</strain>
    </source>
</reference>
<dbReference type="Gene3D" id="2.60.120.10">
    <property type="entry name" value="Jelly Rolls"/>
    <property type="match status" value="1"/>
</dbReference>
<evidence type="ECO:0000256" key="2">
    <source>
        <dbReference type="ARBA" id="ARBA00011738"/>
    </source>
</evidence>
<dbReference type="InterPro" id="IPR036390">
    <property type="entry name" value="WH_DNA-bd_sf"/>
</dbReference>
<dbReference type="SUPFAM" id="SSF51206">
    <property type="entry name" value="cAMP-binding domain-like"/>
    <property type="match status" value="1"/>
</dbReference>
<keyword evidence="10" id="KW-0010">Activator</keyword>